<sequence>MSITDFEATTIVAVKYNGCTALAGDGQVTLGNTVMKSTARKVRRLYNGKILAGFAGTSADAFTLFEKFEGKLEEYHGSLQRAAVELAKEWRTDKILRKLEALLIVADLDEILIISGNGDVIEPDGDISAIGSGGPYARAAATALLNHAQDLNAGDIASEALKIAASICIYTNENITLEELNGGESKAGE</sequence>
<reference evidence="20 27" key="4">
    <citation type="submission" date="2019-03" db="EMBL/GenBank/DDBJ databases">
        <title>Deep subsurface shale carbon reservoir microbial communities from Ohio and West Virginia, USA.</title>
        <authorList>
            <person name="Wrighton K."/>
        </authorList>
    </citation>
    <scope>NUCLEOTIDE SEQUENCE [LARGE SCALE GENOMIC DNA]</scope>
    <source>
        <strain evidence="20 27">UTICA-S4D12</strain>
    </source>
</reference>
<dbReference type="EMBL" id="FNEH01000007">
    <property type="protein sequence ID" value="SDI47569.1"/>
    <property type="molecule type" value="Genomic_DNA"/>
</dbReference>
<dbReference type="RefSeq" id="WP_073155637.1">
    <property type="nucleotide sequence ID" value="NZ_FMYT01000001.1"/>
</dbReference>
<dbReference type="InterPro" id="IPR029055">
    <property type="entry name" value="Ntn_hydrolases_N"/>
</dbReference>
<dbReference type="GO" id="GO:0046872">
    <property type="term" value="F:metal ion binding"/>
    <property type="evidence" value="ECO:0007669"/>
    <property type="project" value="UniProtKB-KW"/>
</dbReference>
<dbReference type="PIRSF" id="PIRSF039093">
    <property type="entry name" value="HslV"/>
    <property type="match status" value="1"/>
</dbReference>
<evidence type="ECO:0000256" key="3">
    <source>
        <dbReference type="ARBA" id="ARBA00022490"/>
    </source>
</evidence>
<protein>
    <recommendedName>
        <fullName evidence="13 14">ATP-dependent protease subunit HslV</fullName>
        <ecNumber evidence="12 14">3.4.25.2</ecNumber>
    </recommendedName>
</protein>
<dbReference type="NCBIfam" id="NF003964">
    <property type="entry name" value="PRK05456.1"/>
    <property type="match status" value="1"/>
</dbReference>
<evidence type="ECO:0000256" key="7">
    <source>
        <dbReference type="ARBA" id="ARBA00022723"/>
    </source>
</evidence>
<dbReference type="EMBL" id="FMYT01000001">
    <property type="protein sequence ID" value="SDC01754.1"/>
    <property type="molecule type" value="Genomic_DNA"/>
</dbReference>
<feature type="active site" evidence="14">
    <location>
        <position position="9"/>
    </location>
</feature>
<keyword evidence="3 14" id="KW-0963">Cytoplasm</keyword>
<keyword evidence="7 14" id="KW-0479">Metal-binding</keyword>
<dbReference type="GO" id="GO:0005839">
    <property type="term" value="C:proteasome core complex"/>
    <property type="evidence" value="ECO:0007669"/>
    <property type="project" value="InterPro"/>
</dbReference>
<dbReference type="SUPFAM" id="SSF56235">
    <property type="entry name" value="N-terminal nucleophile aminohydrolases (Ntn hydrolases)"/>
    <property type="match status" value="1"/>
</dbReference>
<dbReference type="FunFam" id="3.60.20.10:FF:000002">
    <property type="entry name" value="ATP-dependent protease subunit HslV"/>
    <property type="match status" value="1"/>
</dbReference>
<dbReference type="Proteomes" id="UP000295758">
    <property type="component" value="Unassembled WGS sequence"/>
</dbReference>
<evidence type="ECO:0000256" key="12">
    <source>
        <dbReference type="ARBA" id="ARBA00066335"/>
    </source>
</evidence>
<dbReference type="AlphaFoldDB" id="A0A1G6I5I4"/>
<evidence type="ECO:0000313" key="26">
    <source>
        <dbReference type="Proteomes" id="UP000295472"/>
    </source>
</evidence>
<evidence type="ECO:0000313" key="22">
    <source>
        <dbReference type="Proteomes" id="UP000198612"/>
    </source>
</evidence>
<dbReference type="InterPro" id="IPR022281">
    <property type="entry name" value="ATP-dep_Prtase_HsIV_su"/>
</dbReference>
<dbReference type="Proteomes" id="UP000198945">
    <property type="component" value="Unassembled WGS sequence"/>
</dbReference>
<comment type="subunit">
    <text evidence="11 14">A double ring-shaped homohexamer of HslV is capped on each side by a ring-shaped HslU homohexamer. The assembly of the HslU/HslV complex is dependent on binding of ATP.</text>
</comment>
<keyword evidence="5 14" id="KW-0645">Protease</keyword>
<evidence type="ECO:0000313" key="19">
    <source>
        <dbReference type="EMBL" id="SES61787.1"/>
    </source>
</evidence>
<comment type="similarity">
    <text evidence="2 14">Belongs to the peptidase T1B family. HslV subfamily.</text>
</comment>
<dbReference type="GO" id="GO:0051603">
    <property type="term" value="P:proteolysis involved in protein catabolic process"/>
    <property type="evidence" value="ECO:0007669"/>
    <property type="project" value="InterPro"/>
</dbReference>
<dbReference type="Proteomes" id="UP000198612">
    <property type="component" value="Unassembled WGS sequence"/>
</dbReference>
<dbReference type="Proteomes" id="UP000247389">
    <property type="component" value="Unassembled WGS sequence"/>
</dbReference>
<dbReference type="EMBL" id="SOAA01000004">
    <property type="protein sequence ID" value="TDS33667.1"/>
    <property type="molecule type" value="Genomic_DNA"/>
</dbReference>
<dbReference type="GO" id="GO:0004298">
    <property type="term" value="F:threonine-type endopeptidase activity"/>
    <property type="evidence" value="ECO:0007669"/>
    <property type="project" value="UniProtKB-KW"/>
</dbReference>
<dbReference type="PANTHER" id="PTHR32194">
    <property type="entry name" value="METALLOPROTEASE TLDD"/>
    <property type="match status" value="1"/>
</dbReference>
<feature type="binding site" evidence="14">
    <location>
        <position position="165"/>
    </location>
    <ligand>
        <name>Na(+)</name>
        <dbReference type="ChEBI" id="CHEBI:29101"/>
    </ligand>
</feature>
<feature type="binding site" evidence="14">
    <location>
        <position position="171"/>
    </location>
    <ligand>
        <name>Na(+)</name>
        <dbReference type="ChEBI" id="CHEBI:29101"/>
    </ligand>
</feature>
<feature type="binding site" evidence="14">
    <location>
        <position position="168"/>
    </location>
    <ligand>
        <name>Na(+)</name>
        <dbReference type="ChEBI" id="CHEBI:29101"/>
    </ligand>
</feature>
<evidence type="ECO:0000313" key="25">
    <source>
        <dbReference type="Proteomes" id="UP000247389"/>
    </source>
</evidence>
<evidence type="ECO:0000256" key="9">
    <source>
        <dbReference type="ARBA" id="ARBA00023053"/>
    </source>
</evidence>
<dbReference type="Proteomes" id="UP000295472">
    <property type="component" value="Unassembled WGS sequence"/>
</dbReference>
<dbReference type="EMBL" id="FNBJ01000001">
    <property type="protein sequence ID" value="SDE70426.1"/>
    <property type="molecule type" value="Genomic_DNA"/>
</dbReference>
<evidence type="ECO:0000313" key="15">
    <source>
        <dbReference type="EMBL" id="PXV69305.1"/>
    </source>
</evidence>
<evidence type="ECO:0000256" key="6">
    <source>
        <dbReference type="ARBA" id="ARBA00022698"/>
    </source>
</evidence>
<comment type="activity regulation">
    <text evidence="14">Allosterically activated by HslU binding.</text>
</comment>
<keyword evidence="9 14" id="KW-0915">Sodium</keyword>
<evidence type="ECO:0000256" key="5">
    <source>
        <dbReference type="ARBA" id="ARBA00022670"/>
    </source>
</evidence>
<evidence type="ECO:0000313" key="27">
    <source>
        <dbReference type="Proteomes" id="UP000295758"/>
    </source>
</evidence>
<evidence type="ECO:0000313" key="21">
    <source>
        <dbReference type="EMBL" id="TDX46922.1"/>
    </source>
</evidence>
<dbReference type="CDD" id="cd01913">
    <property type="entry name" value="protease_HslV"/>
    <property type="match status" value="1"/>
</dbReference>
<evidence type="ECO:0000256" key="8">
    <source>
        <dbReference type="ARBA" id="ARBA00022801"/>
    </source>
</evidence>
<dbReference type="EMBL" id="FOHG01000001">
    <property type="protein sequence ID" value="SES61787.1"/>
    <property type="molecule type" value="Genomic_DNA"/>
</dbReference>
<dbReference type="GeneID" id="57011866"/>
<dbReference type="InterPro" id="IPR023333">
    <property type="entry name" value="Proteasome_suB-type"/>
</dbReference>
<dbReference type="InterPro" id="IPR001353">
    <property type="entry name" value="Proteasome_sua/b"/>
</dbReference>
<dbReference type="EC" id="3.4.25.2" evidence="12 14"/>
<keyword evidence="6 14" id="KW-0888">Threonine protease</keyword>
<proteinExistence type="inferred from homology"/>
<reference evidence="15 25" key="3">
    <citation type="submission" date="2018-04" db="EMBL/GenBank/DDBJ databases">
        <title>Subsurface microbial communities from deep shales in Ohio and West Virginia, USA.</title>
        <authorList>
            <person name="Wrighton K."/>
        </authorList>
    </citation>
    <scope>NUCLEOTIDE SEQUENCE [LARGE SCALE GENOMIC DNA]</scope>
    <source>
        <strain evidence="21 26">DSMZ 11287</strain>
        <strain evidence="15 25">MSL28</strain>
    </source>
</reference>
<comment type="catalytic activity">
    <reaction evidence="10 14">
        <text>ATP-dependent cleavage of peptide bonds with broad specificity.</text>
        <dbReference type="EC" id="3.4.25.2"/>
    </reaction>
</comment>
<comment type="function">
    <text evidence="14">Protease subunit of a proteasome-like degradation complex believed to be a general protein degrading machinery.</text>
</comment>
<reference evidence="18 23" key="2">
    <citation type="submission" date="2016-10" db="EMBL/GenBank/DDBJ databases">
        <authorList>
            <person name="de Groot N.N."/>
        </authorList>
    </citation>
    <scope>NUCLEOTIDE SEQUENCE [LARGE SCALE GENOMIC DNA]</scope>
    <source>
        <strain evidence="18 23">WG7</strain>
    </source>
</reference>
<evidence type="ECO:0000313" key="17">
    <source>
        <dbReference type="EMBL" id="SDE70426.1"/>
    </source>
</evidence>
<dbReference type="Proteomes" id="UP000324896">
    <property type="component" value="Unassembled WGS sequence"/>
</dbReference>
<evidence type="ECO:0000313" key="16">
    <source>
        <dbReference type="EMBL" id="SDC01754.1"/>
    </source>
</evidence>
<dbReference type="EMBL" id="QICM01000003">
    <property type="protein sequence ID" value="PXV69305.1"/>
    <property type="molecule type" value="Genomic_DNA"/>
</dbReference>
<evidence type="ECO:0000256" key="13">
    <source>
        <dbReference type="ARBA" id="ARBA00074399"/>
    </source>
</evidence>
<evidence type="ECO:0000256" key="2">
    <source>
        <dbReference type="ARBA" id="ARBA00006053"/>
    </source>
</evidence>
<evidence type="ECO:0000313" key="24">
    <source>
        <dbReference type="Proteomes" id="UP000199519"/>
    </source>
</evidence>
<evidence type="ECO:0000256" key="1">
    <source>
        <dbReference type="ARBA" id="ARBA00004496"/>
    </source>
</evidence>
<name>A0A1G6I5I4_9FIRM</name>
<accession>A0A1G6I5I4</accession>
<evidence type="ECO:0000313" key="28">
    <source>
        <dbReference type="Proteomes" id="UP000324896"/>
    </source>
</evidence>
<comment type="subcellular location">
    <subcellularLocation>
        <location evidence="1 14">Cytoplasm</location>
    </subcellularLocation>
</comment>
<evidence type="ECO:0000256" key="10">
    <source>
        <dbReference type="ARBA" id="ARBA00052385"/>
    </source>
</evidence>
<keyword evidence="4 14" id="KW-0021">Allosteric enzyme</keyword>
<evidence type="ECO:0000256" key="11">
    <source>
        <dbReference type="ARBA" id="ARBA00064434"/>
    </source>
</evidence>
<evidence type="ECO:0000256" key="14">
    <source>
        <dbReference type="HAMAP-Rule" id="MF_00248"/>
    </source>
</evidence>
<dbReference type="HAMAP" id="MF_00248">
    <property type="entry name" value="HslV"/>
    <property type="match status" value="1"/>
</dbReference>
<keyword evidence="24" id="KW-1185">Reference proteome</keyword>
<dbReference type="PROSITE" id="PS51476">
    <property type="entry name" value="PROTEASOME_BETA_2"/>
    <property type="match status" value="1"/>
</dbReference>
<keyword evidence="8 14" id="KW-0378">Hydrolase</keyword>
<dbReference type="STRING" id="54121.SAMN04515653_106129"/>
<dbReference type="Gene3D" id="3.60.20.10">
    <property type="entry name" value="Glutamine Phosphoribosylpyrophosphate, subunit 1, domain 1"/>
    <property type="match status" value="1"/>
</dbReference>
<dbReference type="Pfam" id="PF00227">
    <property type="entry name" value="Proteasome"/>
    <property type="match status" value="1"/>
</dbReference>
<evidence type="ECO:0000313" key="18">
    <source>
        <dbReference type="EMBL" id="SDI47569.1"/>
    </source>
</evidence>
<organism evidence="16 28">
    <name type="scientific">Halanaerobium congolense</name>
    <dbReference type="NCBI Taxonomy" id="54121"/>
    <lineage>
        <taxon>Bacteria</taxon>
        <taxon>Bacillati</taxon>
        <taxon>Bacillota</taxon>
        <taxon>Clostridia</taxon>
        <taxon>Halanaerobiales</taxon>
        <taxon>Halanaerobiaceae</taxon>
        <taxon>Halanaerobium</taxon>
    </lineage>
</organism>
<evidence type="ECO:0000313" key="20">
    <source>
        <dbReference type="EMBL" id="TDS33667.1"/>
    </source>
</evidence>
<dbReference type="EMBL" id="SOEF01000003">
    <property type="protein sequence ID" value="TDX46922.1"/>
    <property type="molecule type" value="Genomic_DNA"/>
</dbReference>
<evidence type="ECO:0000256" key="4">
    <source>
        <dbReference type="ARBA" id="ARBA00022533"/>
    </source>
</evidence>
<dbReference type="Proteomes" id="UP000199519">
    <property type="component" value="Unassembled WGS sequence"/>
</dbReference>
<dbReference type="GO" id="GO:0009376">
    <property type="term" value="C:HslUV protease complex"/>
    <property type="evidence" value="ECO:0007669"/>
    <property type="project" value="UniProtKB-UniRule"/>
</dbReference>
<reference evidence="22 24" key="1">
    <citation type="submission" date="2016-10" db="EMBL/GenBank/DDBJ databases">
        <authorList>
            <person name="Varghese N."/>
            <person name="Submissions S."/>
        </authorList>
    </citation>
    <scope>NUCLEOTIDE SEQUENCE [LARGE SCALE GENOMIC DNA]</scope>
    <source>
        <strain evidence="16 28">WG10</strain>
        <strain evidence="17 24">WG2</strain>
        <strain evidence="19 22">WG5</strain>
    </source>
</reference>
<evidence type="ECO:0000313" key="23">
    <source>
        <dbReference type="Proteomes" id="UP000198945"/>
    </source>
</evidence>
<dbReference type="PANTHER" id="PTHR32194:SF0">
    <property type="entry name" value="ATP-DEPENDENT PROTEASE SUBUNIT HSLV"/>
    <property type="match status" value="1"/>
</dbReference>
<gene>
    <name evidence="14" type="primary">hslV</name>
    <name evidence="20" type="ORF">BY453_10453</name>
    <name evidence="21" type="ORF">C7954_103129</name>
    <name evidence="15" type="ORF">C8C78_10312</name>
    <name evidence="16" type="ORF">SAMN04488597_101280</name>
    <name evidence="17" type="ORF">SAMN04488598_101154</name>
    <name evidence="19" type="ORF">SAMN04515652_101137</name>
    <name evidence="18" type="ORF">SAMN04515654_1076</name>
</gene>
<dbReference type="NCBIfam" id="TIGR03692">
    <property type="entry name" value="ATP_dep_HslV"/>
    <property type="match status" value="1"/>
</dbReference>